<dbReference type="InterPro" id="IPR006311">
    <property type="entry name" value="TAT_signal"/>
</dbReference>
<dbReference type="SUPFAM" id="SSF53187">
    <property type="entry name" value="Zn-dependent exopeptidases"/>
    <property type="match status" value="1"/>
</dbReference>
<dbReference type="InterPro" id="IPR021731">
    <property type="entry name" value="AMIN_dom"/>
</dbReference>
<evidence type="ECO:0000256" key="6">
    <source>
        <dbReference type="ARBA" id="ARBA00022764"/>
    </source>
</evidence>
<proteinExistence type="inferred from homology"/>
<dbReference type="GO" id="GO:0008745">
    <property type="term" value="F:N-acetylmuramoyl-L-alanine amidase activity"/>
    <property type="evidence" value="ECO:0007669"/>
    <property type="project" value="UniProtKB-EC"/>
</dbReference>
<keyword evidence="12" id="KW-1185">Reference proteome</keyword>
<protein>
    <recommendedName>
        <fullName evidence="9">N-acetylmuramoyl-L-alanine amidase AmiC</fullName>
        <ecNumber evidence="4">3.5.1.28</ecNumber>
    </recommendedName>
</protein>
<dbReference type="Pfam" id="PF11741">
    <property type="entry name" value="AMIN"/>
    <property type="match status" value="1"/>
</dbReference>
<dbReference type="GO" id="GO:0009253">
    <property type="term" value="P:peptidoglycan catabolic process"/>
    <property type="evidence" value="ECO:0007669"/>
    <property type="project" value="InterPro"/>
</dbReference>
<accession>A0A6I6D2J8</accession>
<evidence type="ECO:0000256" key="2">
    <source>
        <dbReference type="ARBA" id="ARBA00004418"/>
    </source>
</evidence>
<evidence type="ECO:0000256" key="5">
    <source>
        <dbReference type="ARBA" id="ARBA00022729"/>
    </source>
</evidence>
<keyword evidence="6" id="KW-0574">Periplasm</keyword>
<dbReference type="Gene3D" id="2.60.40.3500">
    <property type="match status" value="1"/>
</dbReference>
<evidence type="ECO:0000256" key="1">
    <source>
        <dbReference type="ARBA" id="ARBA00001561"/>
    </source>
</evidence>
<keyword evidence="8" id="KW-0961">Cell wall biogenesis/degradation</keyword>
<evidence type="ECO:0000313" key="12">
    <source>
        <dbReference type="Proteomes" id="UP000427716"/>
    </source>
</evidence>
<dbReference type="PANTHER" id="PTHR30404">
    <property type="entry name" value="N-ACETYLMURAMOYL-L-ALANINE AMIDASE"/>
    <property type="match status" value="1"/>
</dbReference>
<keyword evidence="7" id="KW-0378">Hydrolase</keyword>
<name>A0A6I6D2J8_9GAMM</name>
<evidence type="ECO:0000256" key="7">
    <source>
        <dbReference type="ARBA" id="ARBA00022801"/>
    </source>
</evidence>
<dbReference type="InterPro" id="IPR050695">
    <property type="entry name" value="N-acetylmuramoyl_amidase_3"/>
</dbReference>
<dbReference type="CDD" id="cd02696">
    <property type="entry name" value="MurNAc-LAA"/>
    <property type="match status" value="1"/>
</dbReference>
<feature type="domain" description="MurNAc-LAA" evidence="10">
    <location>
        <begin position="247"/>
        <end position="402"/>
    </location>
</feature>
<dbReference type="SMART" id="SM00646">
    <property type="entry name" value="Ami_3"/>
    <property type="match status" value="1"/>
</dbReference>
<evidence type="ECO:0000256" key="9">
    <source>
        <dbReference type="ARBA" id="ARBA00074581"/>
    </source>
</evidence>
<dbReference type="PROSITE" id="PS51318">
    <property type="entry name" value="TAT"/>
    <property type="match status" value="1"/>
</dbReference>
<dbReference type="EC" id="3.5.1.28" evidence="4"/>
<organism evidence="11 12">
    <name type="scientific">Guyparkeria halophila</name>
    <dbReference type="NCBI Taxonomy" id="47960"/>
    <lineage>
        <taxon>Bacteria</taxon>
        <taxon>Pseudomonadati</taxon>
        <taxon>Pseudomonadota</taxon>
        <taxon>Gammaproteobacteria</taxon>
        <taxon>Chromatiales</taxon>
        <taxon>Thioalkalibacteraceae</taxon>
        <taxon>Guyparkeria</taxon>
    </lineage>
</organism>
<dbReference type="AlphaFoldDB" id="A0A6I6D2J8"/>
<comment type="similarity">
    <text evidence="3">Belongs to the N-acetylmuramoyl-L-alanine amidase 3 family.</text>
</comment>
<dbReference type="PANTHER" id="PTHR30404:SF0">
    <property type="entry name" value="N-ACETYLMURAMOYL-L-ALANINE AMIDASE AMIC"/>
    <property type="match status" value="1"/>
</dbReference>
<keyword evidence="5" id="KW-0732">Signal</keyword>
<evidence type="ECO:0000256" key="8">
    <source>
        <dbReference type="ARBA" id="ARBA00023316"/>
    </source>
</evidence>
<dbReference type="Pfam" id="PF01520">
    <property type="entry name" value="Amidase_3"/>
    <property type="match status" value="1"/>
</dbReference>
<sequence length="418" mass="44952">MNNSSQSARDALALLAADRRRFLRMALGTGAAAFGLPLAGPALAGRAAEVSRVEAGRHEGFTRYVFAISNPVDFDTLLLDNPARAVIDIHSTRLKDVSLPSTPDSPVVKGLRVGVRNGHDLRLVFDLKKRARPQIIILPPTGGGSHRLVVDLPHGGGADTVIAERPDVPRQESTLQSGSGAFRDLVVAIDPGHGGKDPGAIGRRGTREKDIVLNIGLQLRDLIAATPGLTPVMTRDDDRFIPLRQRTEIARRHEADLFISVHADAFRLASAKGASVYCLSQNGASSEAARWLAAKENSADFVGGASLSGHDEDVASVLLDLAQTKTLESSLDFADRVLQRIGNIAKLHKHDVQQAGFAVLKSPDIPSILVESAFISNPQEEQRLRSSSYQRQIAQSILEGVNSYYTAHAPQGTRYAML</sequence>
<dbReference type="KEGG" id="ghl:GM160_09640"/>
<evidence type="ECO:0000313" key="11">
    <source>
        <dbReference type="EMBL" id="QGT79128.1"/>
    </source>
</evidence>
<dbReference type="InterPro" id="IPR002508">
    <property type="entry name" value="MurNAc-LAA_cat"/>
</dbReference>
<reference evidence="11 12" key="1">
    <citation type="submission" date="2019-11" db="EMBL/GenBank/DDBJ databases">
        <authorList>
            <person name="Zhang J."/>
            <person name="Sun C."/>
        </authorList>
    </citation>
    <scope>NUCLEOTIDE SEQUENCE [LARGE SCALE GENOMIC DNA]</scope>
    <source>
        <strain evidence="12">sp2</strain>
    </source>
</reference>
<dbReference type="GO" id="GO:0071555">
    <property type="term" value="P:cell wall organization"/>
    <property type="evidence" value="ECO:0007669"/>
    <property type="project" value="UniProtKB-KW"/>
</dbReference>
<dbReference type="Proteomes" id="UP000427716">
    <property type="component" value="Chromosome"/>
</dbReference>
<gene>
    <name evidence="11" type="ORF">GM160_09640</name>
</gene>
<comment type="catalytic activity">
    <reaction evidence="1">
        <text>Hydrolyzes the link between N-acetylmuramoyl residues and L-amino acid residues in certain cell-wall glycopeptides.</text>
        <dbReference type="EC" id="3.5.1.28"/>
    </reaction>
</comment>
<evidence type="ECO:0000256" key="4">
    <source>
        <dbReference type="ARBA" id="ARBA00011901"/>
    </source>
</evidence>
<dbReference type="FunFam" id="3.40.630.40:FF:000001">
    <property type="entry name" value="N-acetylmuramoyl-L-alanine amidase"/>
    <property type="match status" value="1"/>
</dbReference>
<evidence type="ECO:0000259" key="10">
    <source>
        <dbReference type="SMART" id="SM00646"/>
    </source>
</evidence>
<evidence type="ECO:0000256" key="3">
    <source>
        <dbReference type="ARBA" id="ARBA00010860"/>
    </source>
</evidence>
<dbReference type="GO" id="GO:0030288">
    <property type="term" value="C:outer membrane-bounded periplasmic space"/>
    <property type="evidence" value="ECO:0007669"/>
    <property type="project" value="TreeGrafter"/>
</dbReference>
<dbReference type="EMBL" id="CP046415">
    <property type="protein sequence ID" value="QGT79128.1"/>
    <property type="molecule type" value="Genomic_DNA"/>
</dbReference>
<dbReference type="Gene3D" id="3.40.630.40">
    <property type="entry name" value="Zn-dependent exopeptidases"/>
    <property type="match status" value="1"/>
</dbReference>
<dbReference type="RefSeq" id="WP_136866489.1">
    <property type="nucleotide sequence ID" value="NZ_CP046415.1"/>
</dbReference>
<comment type="subcellular location">
    <subcellularLocation>
        <location evidence="2">Periplasm</location>
    </subcellularLocation>
</comment>